<name>A0A3D9LGH2_MARFU</name>
<comment type="caution">
    <text evidence="6">The sequence shown here is derived from an EMBL/GenBank/DDBJ whole genome shotgun (WGS) entry which is preliminary data.</text>
</comment>
<dbReference type="PROSITE" id="PS01184">
    <property type="entry name" value="UBIE_2"/>
    <property type="match status" value="1"/>
</dbReference>
<keyword evidence="4 5" id="KW-0949">S-adenosyl-L-methionine</keyword>
<keyword evidence="2 5" id="KW-0489">Methyltransferase</keyword>
<evidence type="ECO:0000256" key="5">
    <source>
        <dbReference type="HAMAP-Rule" id="MF_01813"/>
    </source>
</evidence>
<evidence type="ECO:0000313" key="7">
    <source>
        <dbReference type="Proteomes" id="UP000256779"/>
    </source>
</evidence>
<dbReference type="NCBIfam" id="NF001244">
    <property type="entry name" value="PRK00216.1-5"/>
    <property type="match status" value="1"/>
</dbReference>
<organism evidence="6 7">
    <name type="scientific">Marinoscillum furvescens DSM 4134</name>
    <dbReference type="NCBI Taxonomy" id="1122208"/>
    <lineage>
        <taxon>Bacteria</taxon>
        <taxon>Pseudomonadati</taxon>
        <taxon>Bacteroidota</taxon>
        <taxon>Cytophagia</taxon>
        <taxon>Cytophagales</taxon>
        <taxon>Reichenbachiellaceae</taxon>
        <taxon>Marinoscillum</taxon>
    </lineage>
</organism>
<dbReference type="PANTHER" id="PTHR43591">
    <property type="entry name" value="METHYLTRANSFERASE"/>
    <property type="match status" value="1"/>
</dbReference>
<dbReference type="InterPro" id="IPR029063">
    <property type="entry name" value="SAM-dependent_MTases_sf"/>
</dbReference>
<dbReference type="HAMAP" id="MF_01813">
    <property type="entry name" value="MenG_UbiE_methyltr"/>
    <property type="match status" value="1"/>
</dbReference>
<dbReference type="GO" id="GO:0043770">
    <property type="term" value="F:demethylmenaquinone methyltransferase activity"/>
    <property type="evidence" value="ECO:0007669"/>
    <property type="project" value="UniProtKB-UniRule"/>
</dbReference>
<reference evidence="6 7" key="1">
    <citation type="submission" date="2018-07" db="EMBL/GenBank/DDBJ databases">
        <title>Genomic Encyclopedia of Type Strains, Phase IV (KMG-IV): sequencing the most valuable type-strain genomes for metagenomic binning, comparative biology and taxonomic classification.</title>
        <authorList>
            <person name="Goeker M."/>
        </authorList>
    </citation>
    <scope>NUCLEOTIDE SEQUENCE [LARGE SCALE GENOMIC DNA]</scope>
    <source>
        <strain evidence="6 7">DSM 4134</strain>
    </source>
</reference>
<proteinExistence type="inferred from homology"/>
<dbReference type="EMBL" id="QREG01000001">
    <property type="protein sequence ID" value="REE05748.1"/>
    <property type="molecule type" value="Genomic_DNA"/>
</dbReference>
<feature type="binding site" evidence="5">
    <location>
        <position position="110"/>
    </location>
    <ligand>
        <name>S-adenosyl-L-methionine</name>
        <dbReference type="ChEBI" id="CHEBI:59789"/>
    </ligand>
</feature>
<evidence type="ECO:0000256" key="4">
    <source>
        <dbReference type="ARBA" id="ARBA00022691"/>
    </source>
</evidence>
<sequence>MAVTEETLVHTRNSHVAAISRTIHVIIFNIPLKRRVYGLILQADMTVVPYKDKQGSKKQQVASMFDNISGKYDFLNHFLSLGIDILWRKKAIRQLKKDHPKQILDIATGTGDFAIEALALNPDKVTGVDISEGMLAVGREKMKRKGMDDRIELLSGDSEALQFEDNKFDAVIVSFGVRNFENLEKGLADMQRVIRPGGKVVILEFSKPKSFPFKQLYNFYFKWVLPKIGNTISKDQAAYTYLPESVRQFPDGESFLQILEKVGFKNTQCKPLTLGISSIYIGTK</sequence>
<protein>
    <recommendedName>
        <fullName evidence="5">Demethylmenaquinone methyltransferase</fullName>
        <ecNumber evidence="5">2.1.1.163</ecNumber>
    </recommendedName>
</protein>
<dbReference type="UniPathway" id="UPA00079">
    <property type="reaction ID" value="UER00169"/>
</dbReference>
<dbReference type="Gene3D" id="3.40.50.150">
    <property type="entry name" value="Vaccinia Virus protein VP39"/>
    <property type="match status" value="1"/>
</dbReference>
<keyword evidence="7" id="KW-1185">Reference proteome</keyword>
<dbReference type="AlphaFoldDB" id="A0A3D9LGH2"/>
<feature type="binding site" evidence="5">
    <location>
        <position position="174"/>
    </location>
    <ligand>
        <name>S-adenosyl-L-methionine</name>
        <dbReference type="ChEBI" id="CHEBI:59789"/>
    </ligand>
</feature>
<dbReference type="PANTHER" id="PTHR43591:SF24">
    <property type="entry name" value="2-METHOXY-6-POLYPRENYL-1,4-BENZOQUINOL METHYLASE, MITOCHONDRIAL"/>
    <property type="match status" value="1"/>
</dbReference>
<evidence type="ECO:0000313" key="6">
    <source>
        <dbReference type="EMBL" id="REE05748.1"/>
    </source>
</evidence>
<dbReference type="PROSITE" id="PS51608">
    <property type="entry name" value="SAM_MT_UBIE"/>
    <property type="match status" value="1"/>
</dbReference>
<keyword evidence="3 5" id="KW-0808">Transferase</keyword>
<dbReference type="GO" id="GO:0009234">
    <property type="term" value="P:menaquinone biosynthetic process"/>
    <property type="evidence" value="ECO:0007669"/>
    <property type="project" value="UniProtKB-UniRule"/>
</dbReference>
<dbReference type="PROSITE" id="PS01183">
    <property type="entry name" value="UBIE_1"/>
    <property type="match status" value="1"/>
</dbReference>
<dbReference type="GO" id="GO:0032259">
    <property type="term" value="P:methylation"/>
    <property type="evidence" value="ECO:0007669"/>
    <property type="project" value="UniProtKB-KW"/>
</dbReference>
<dbReference type="Pfam" id="PF01209">
    <property type="entry name" value="Ubie_methyltran"/>
    <property type="match status" value="1"/>
</dbReference>
<dbReference type="Proteomes" id="UP000256779">
    <property type="component" value="Unassembled WGS sequence"/>
</dbReference>
<comment type="function">
    <text evidence="5">Methyltransferase required for the conversion of demethylmenaquinol (DMKH2) to menaquinol (MKH2).</text>
</comment>
<dbReference type="SUPFAM" id="SSF53335">
    <property type="entry name" value="S-adenosyl-L-methionine-dependent methyltransferases"/>
    <property type="match status" value="1"/>
</dbReference>
<evidence type="ECO:0000256" key="2">
    <source>
        <dbReference type="ARBA" id="ARBA00022603"/>
    </source>
</evidence>
<dbReference type="InterPro" id="IPR004033">
    <property type="entry name" value="UbiE/COQ5_MeTrFase"/>
</dbReference>
<accession>A0A3D9LGH2</accession>
<dbReference type="InterPro" id="IPR023576">
    <property type="entry name" value="UbiE/COQ5_MeTrFase_CS"/>
</dbReference>
<evidence type="ECO:0000256" key="1">
    <source>
        <dbReference type="ARBA" id="ARBA00022428"/>
    </source>
</evidence>
<feature type="binding site" evidence="5">
    <location>
        <begin position="157"/>
        <end position="158"/>
    </location>
    <ligand>
        <name>S-adenosyl-L-methionine</name>
        <dbReference type="ChEBI" id="CHEBI:59789"/>
    </ligand>
</feature>
<evidence type="ECO:0000256" key="3">
    <source>
        <dbReference type="ARBA" id="ARBA00022679"/>
    </source>
</evidence>
<dbReference type="CDD" id="cd02440">
    <property type="entry name" value="AdoMet_MTases"/>
    <property type="match status" value="1"/>
</dbReference>
<comment type="catalytic activity">
    <reaction evidence="5">
        <text>a 2-demethylmenaquinol + S-adenosyl-L-methionine = a menaquinol + S-adenosyl-L-homocysteine + H(+)</text>
        <dbReference type="Rhea" id="RHEA:42640"/>
        <dbReference type="Rhea" id="RHEA-COMP:9539"/>
        <dbReference type="Rhea" id="RHEA-COMP:9563"/>
        <dbReference type="ChEBI" id="CHEBI:15378"/>
        <dbReference type="ChEBI" id="CHEBI:18151"/>
        <dbReference type="ChEBI" id="CHEBI:55437"/>
        <dbReference type="ChEBI" id="CHEBI:57856"/>
        <dbReference type="ChEBI" id="CHEBI:59789"/>
        <dbReference type="EC" id="2.1.1.163"/>
    </reaction>
</comment>
<dbReference type="EC" id="2.1.1.163" evidence="5"/>
<comment type="pathway">
    <text evidence="5">Quinol/quinone metabolism; menaquinone biosynthesis; menaquinol from 1,4-dihydroxy-2-naphthoate: step 2/2.</text>
</comment>
<keyword evidence="1 5" id="KW-0474">Menaquinone biosynthesis</keyword>
<feature type="binding site" evidence="5">
    <location>
        <position position="129"/>
    </location>
    <ligand>
        <name>S-adenosyl-L-methionine</name>
        <dbReference type="ChEBI" id="CHEBI:59789"/>
    </ligand>
</feature>
<dbReference type="NCBIfam" id="TIGR01934">
    <property type="entry name" value="MenG_MenH_UbiE"/>
    <property type="match status" value="1"/>
</dbReference>
<comment type="similarity">
    <text evidence="5">Belongs to the class I-like SAM-binding methyltransferase superfamily. MenG/UbiE family.</text>
</comment>
<gene>
    <name evidence="5" type="primary">menG</name>
    <name evidence="6" type="ORF">C7460_101267</name>
</gene>